<evidence type="ECO:0000256" key="6">
    <source>
        <dbReference type="ARBA" id="ARBA00023136"/>
    </source>
</evidence>
<sequence>MAMQFVGKYLLYLTLFRTIVGSAQIVLHLTDWVSDMKTSPELEHDCIYITALEPHYTNTHQILSYCLTEWPFEWNITKNTLDQNYTFTDLYDRHITSEQLYLWSAPMNVIERYEFYFNQRLLSNEISLAEMDVFYNCTSPRFGPQCQYSLDISQPSHLPLTTIVQQFYKENYEPSTLTCYQYIECDLGSASICLSWHQICDGHVHCLNGIDEEHCWKLRVEKCRENEYRCRNGQCIPQEFYQDSKFALECLDQSDQMFVTQSILHSFDSYEPIFINEDVQITRSNRLMAHSLSYSSGVGRSYLLDRFMSSMNVTSVSNDCWMAFQCRLELKCQSRMNITCPDMFFIPNAPVAFGHIYFAYRRDFVDTNLRPHYICYNDRFCYAFFDSITSLIFNNLTCRKPDNWPGLFNGDGPNSSLWFYVARVESQLSRCNTILYNDSTACNQSIMYQCLQSLKCIFLDQLCDGIIDCNLEDDEKCSLVNGTCEVMDSDALIRCQSTKRCISTYLVKYNACDDVSKGSKVLANQIPFSVICNGYTQFDPMLIDGQNETDETNCHDWPCNNIYTRCDQRWNCMNGADELNCNFNKPLQCPRDHHLCVSVTNYTFMCLSIEKANDGKIDCVGATDEPSLCRSTLYRSDKNFYCNDGVKDPCILSTELCSNKHRCTLDGDARLCYPTEEFTGTDSVCEGKYSLIRTGIQFFFCEQMPALTNAPNDALFILNTKSFQTPIEIVQRCHRGLPLRIWLDSENAVSREACLCPPSSYGKSCQYDNKRVSLTVQFSSYSNSRRTLFAILVSLIDDDSHERRIYSYQQHTYLYLRDCSKKFNIYLLYPTRPKHPSMNYSVHIDVFEKISLIYRGSFRLPIKYHFLPVNRIAVQLTIPGRKNSLDECFDSACQHGQCVKYTANSHDSTTFCLCHEGWYGRDCSIPHSCQCSSGSFCIGVAANNKSVCICSINQWGSRCLLRSNPCQANKNEPCLHGGRCVPIDEQVQRSDTYFCICRKGFYGKQCEHTQKNITLSFHRDISLPQSIVVHFVDATRGSINPTSIGSILQKVSLYQRAITIYWSNSYHIAFVELIGNYYLVTVQSKYNKSANYDSLITPTDRCPHITELNQTLRHLHPLNRMKHYQNPCRENAPSLKCFYDDQYFCLCYNYNQQSLSNCFNFYNQVHHTCNGFSECENNGRCIQDKSTCPQLSVCVCPKCFFGTRCQFNSHLFGLSLDAILGYHIQPNTKVSDQPTIVIFSLIIAIIIDIVGILNGILSVATFKNKESDKVGCDLYLIGSSVATLCVMIVFILKFNILLISQFQLITNELFLKIQCYSLDFLLNVSINMHQYLNACAACDRSYTVMKGVSFDKRKSRRMVKYVIIFLVIGTMSTLVHDPIHRRLLFENYDSDDEDEEKRIWCTVTYSSQLQKYNSAINIIHYSVPFLINLTSALIIIIETTRQRFKTQKQHQKVTYQKVLQQQYHQHKNLLVAPVILVLLALPRLALSLLSNCMTTSENPWLPLIGYFISFIPTMITLLIFVVPSKLYRKQYKKSIKSVRNAFKISLLWGVRAV</sequence>
<keyword evidence="6 10" id="KW-0472">Membrane</keyword>
<evidence type="ECO:0000259" key="13">
    <source>
        <dbReference type="PROSITE" id="PS50262"/>
    </source>
</evidence>
<keyword evidence="11" id="KW-0732">Signal</keyword>
<evidence type="ECO:0000256" key="3">
    <source>
        <dbReference type="ARBA" id="ARBA00022692"/>
    </source>
</evidence>
<protein>
    <submittedName>
        <fullName evidence="14">Uncharacterized protein</fullName>
    </submittedName>
</protein>
<dbReference type="PROSITE" id="PS50262">
    <property type="entry name" value="G_PROTEIN_RECEP_F1_2"/>
    <property type="match status" value="1"/>
</dbReference>
<dbReference type="Gene3D" id="4.10.400.10">
    <property type="entry name" value="Low-density Lipoprotein Receptor"/>
    <property type="match status" value="1"/>
</dbReference>
<dbReference type="CDD" id="cd00054">
    <property type="entry name" value="EGF_CA"/>
    <property type="match status" value="1"/>
</dbReference>
<dbReference type="PANTHER" id="PTHR24049">
    <property type="entry name" value="CRUMBS FAMILY MEMBER"/>
    <property type="match status" value="1"/>
</dbReference>
<dbReference type="Pfam" id="PF00008">
    <property type="entry name" value="EGF"/>
    <property type="match status" value="1"/>
</dbReference>
<evidence type="ECO:0000313" key="14">
    <source>
        <dbReference type="EMBL" id="CAF0959279.1"/>
    </source>
</evidence>
<keyword evidence="2 8" id="KW-0245">EGF-like domain</keyword>
<dbReference type="PROSITE" id="PS01186">
    <property type="entry name" value="EGF_2"/>
    <property type="match status" value="2"/>
</dbReference>
<dbReference type="SUPFAM" id="SSF57196">
    <property type="entry name" value="EGF/Laminin"/>
    <property type="match status" value="2"/>
</dbReference>
<gene>
    <name evidence="14" type="ORF">EDS130_LOCUS12761</name>
    <name evidence="15" type="ORF">XAT740_LOCUS27367</name>
</gene>
<evidence type="ECO:0000256" key="2">
    <source>
        <dbReference type="ARBA" id="ARBA00022536"/>
    </source>
</evidence>
<proteinExistence type="predicted"/>
<evidence type="ECO:0000256" key="8">
    <source>
        <dbReference type="PROSITE-ProRule" id="PRU00076"/>
    </source>
</evidence>
<dbReference type="Gene3D" id="2.10.25.10">
    <property type="entry name" value="Laminin"/>
    <property type="match status" value="1"/>
</dbReference>
<dbReference type="EMBL" id="CAJNOJ010000049">
    <property type="protein sequence ID" value="CAF0959279.1"/>
    <property type="molecule type" value="Genomic_DNA"/>
</dbReference>
<feature type="disulfide bond" evidence="8">
    <location>
        <begin position="997"/>
        <end position="1006"/>
    </location>
</feature>
<feature type="domain" description="EGF-like" evidence="12">
    <location>
        <begin position="884"/>
        <end position="924"/>
    </location>
</feature>
<dbReference type="PROSITE" id="PS50068">
    <property type="entry name" value="LDLRA_2"/>
    <property type="match status" value="2"/>
</dbReference>
<keyword evidence="4" id="KW-0677">Repeat</keyword>
<feature type="transmembrane region" description="Helical" evidence="10">
    <location>
        <begin position="1274"/>
        <end position="1292"/>
    </location>
</feature>
<comment type="caution">
    <text evidence="14">The sequence shown here is derived from an EMBL/GenBank/DDBJ whole genome shotgun (WGS) entry which is preliminary data.</text>
</comment>
<dbReference type="EMBL" id="CAJNOR010002281">
    <property type="protein sequence ID" value="CAF1272389.1"/>
    <property type="molecule type" value="Genomic_DNA"/>
</dbReference>
<keyword evidence="16" id="KW-1185">Reference proteome</keyword>
<feature type="transmembrane region" description="Helical" evidence="10">
    <location>
        <begin position="1236"/>
        <end position="1262"/>
    </location>
</feature>
<keyword evidence="3 10" id="KW-0812">Transmembrane</keyword>
<reference evidence="14" key="1">
    <citation type="submission" date="2021-02" db="EMBL/GenBank/DDBJ databases">
        <authorList>
            <person name="Nowell W R."/>
        </authorList>
    </citation>
    <scope>NUCLEOTIDE SEQUENCE</scope>
</reference>
<organism evidence="14 17">
    <name type="scientific">Adineta ricciae</name>
    <name type="common">Rotifer</name>
    <dbReference type="NCBI Taxonomy" id="249248"/>
    <lineage>
        <taxon>Eukaryota</taxon>
        <taxon>Metazoa</taxon>
        <taxon>Spiralia</taxon>
        <taxon>Gnathifera</taxon>
        <taxon>Rotifera</taxon>
        <taxon>Eurotatoria</taxon>
        <taxon>Bdelloidea</taxon>
        <taxon>Adinetida</taxon>
        <taxon>Adinetidae</taxon>
        <taxon>Adineta</taxon>
    </lineage>
</organism>
<dbReference type="InterPro" id="IPR017452">
    <property type="entry name" value="GPCR_Rhodpsn_7TM"/>
</dbReference>
<comment type="subcellular location">
    <subcellularLocation>
        <location evidence="1">Membrane</location>
    </subcellularLocation>
</comment>
<keyword evidence="7 8" id="KW-1015">Disulfide bond</keyword>
<comment type="caution">
    <text evidence="8">Lacks conserved residue(s) required for the propagation of feature annotation.</text>
</comment>
<evidence type="ECO:0000313" key="16">
    <source>
        <dbReference type="Proteomes" id="UP000663828"/>
    </source>
</evidence>
<evidence type="ECO:0000313" key="17">
    <source>
        <dbReference type="Proteomes" id="UP000663852"/>
    </source>
</evidence>
<dbReference type="SMART" id="SM00192">
    <property type="entry name" value="LDLa"/>
    <property type="match status" value="5"/>
</dbReference>
<evidence type="ECO:0000256" key="10">
    <source>
        <dbReference type="SAM" id="Phobius"/>
    </source>
</evidence>
<evidence type="ECO:0000259" key="12">
    <source>
        <dbReference type="PROSITE" id="PS50026"/>
    </source>
</evidence>
<dbReference type="SUPFAM" id="SSF81321">
    <property type="entry name" value="Family A G protein-coupled receptor-like"/>
    <property type="match status" value="1"/>
</dbReference>
<evidence type="ECO:0000256" key="1">
    <source>
        <dbReference type="ARBA" id="ARBA00004370"/>
    </source>
</evidence>
<name>A0A814DWN4_ADIRI</name>
<feature type="disulfide bond" evidence="9">
    <location>
        <begin position="200"/>
        <end position="215"/>
    </location>
</feature>
<evidence type="ECO:0000313" key="15">
    <source>
        <dbReference type="EMBL" id="CAF1272389.1"/>
    </source>
</evidence>
<feature type="transmembrane region" description="Helical" evidence="10">
    <location>
        <begin position="1469"/>
        <end position="1488"/>
    </location>
</feature>
<dbReference type="Proteomes" id="UP000663828">
    <property type="component" value="Unassembled WGS sequence"/>
</dbReference>
<evidence type="ECO:0000256" key="9">
    <source>
        <dbReference type="PROSITE-ProRule" id="PRU00124"/>
    </source>
</evidence>
<feature type="domain" description="G-protein coupled receptors family 1 profile" evidence="13">
    <location>
        <begin position="1253"/>
        <end position="1520"/>
    </location>
</feature>
<feature type="disulfide bond" evidence="8">
    <location>
        <begin position="914"/>
        <end position="923"/>
    </location>
</feature>
<dbReference type="Proteomes" id="UP000663852">
    <property type="component" value="Unassembled WGS sequence"/>
</dbReference>
<evidence type="ECO:0000256" key="7">
    <source>
        <dbReference type="ARBA" id="ARBA00023157"/>
    </source>
</evidence>
<dbReference type="OrthoDB" id="9930377at2759"/>
<dbReference type="InterPro" id="IPR002172">
    <property type="entry name" value="LDrepeatLR_classA_rpt"/>
</dbReference>
<feature type="transmembrane region" description="Helical" evidence="10">
    <location>
        <begin position="1418"/>
        <end position="1437"/>
    </location>
</feature>
<feature type="chain" id="PRO_5036224220" evidence="11">
    <location>
        <begin position="23"/>
        <end position="1553"/>
    </location>
</feature>
<dbReference type="InterPro" id="IPR051022">
    <property type="entry name" value="Notch_Cell-Fate_Det"/>
</dbReference>
<evidence type="ECO:0000256" key="4">
    <source>
        <dbReference type="ARBA" id="ARBA00022737"/>
    </source>
</evidence>
<feature type="domain" description="EGF-like" evidence="12">
    <location>
        <begin position="962"/>
        <end position="1007"/>
    </location>
</feature>
<dbReference type="InterPro" id="IPR036055">
    <property type="entry name" value="LDL_receptor-like_sf"/>
</dbReference>
<dbReference type="CDD" id="cd00112">
    <property type="entry name" value="LDLa"/>
    <property type="match status" value="1"/>
</dbReference>
<feature type="transmembrane region" description="Helical" evidence="10">
    <location>
        <begin position="1358"/>
        <end position="1375"/>
    </location>
</feature>
<dbReference type="InterPro" id="IPR000742">
    <property type="entry name" value="EGF"/>
</dbReference>
<dbReference type="PROSITE" id="PS00022">
    <property type="entry name" value="EGF_1"/>
    <property type="match status" value="3"/>
</dbReference>
<accession>A0A814DWN4</accession>
<dbReference type="PRINTS" id="PR00261">
    <property type="entry name" value="LDLRECEPTOR"/>
</dbReference>
<dbReference type="GO" id="GO:0016020">
    <property type="term" value="C:membrane"/>
    <property type="evidence" value="ECO:0007669"/>
    <property type="project" value="UniProtKB-SubCell"/>
</dbReference>
<dbReference type="PROSITE" id="PS50026">
    <property type="entry name" value="EGF_3"/>
    <property type="match status" value="2"/>
</dbReference>
<evidence type="ECO:0000256" key="11">
    <source>
        <dbReference type="SAM" id="SignalP"/>
    </source>
</evidence>
<dbReference type="SMART" id="SM00181">
    <property type="entry name" value="EGF"/>
    <property type="match status" value="3"/>
</dbReference>
<keyword evidence="5 10" id="KW-1133">Transmembrane helix</keyword>
<feature type="transmembrane region" description="Helical" evidence="10">
    <location>
        <begin position="1500"/>
        <end position="1522"/>
    </location>
</feature>
<feature type="disulfide bond" evidence="8">
    <location>
        <begin position="888"/>
        <end position="898"/>
    </location>
</feature>
<dbReference type="Gene3D" id="1.20.1070.10">
    <property type="entry name" value="Rhodopsin 7-helix transmembrane proteins"/>
    <property type="match status" value="1"/>
</dbReference>
<evidence type="ECO:0000256" key="5">
    <source>
        <dbReference type="ARBA" id="ARBA00022989"/>
    </source>
</evidence>
<feature type="signal peptide" evidence="11">
    <location>
        <begin position="1"/>
        <end position="22"/>
    </location>
</feature>